<evidence type="ECO:0000256" key="4">
    <source>
        <dbReference type="PIRSR" id="PIRSR617453-50"/>
    </source>
</evidence>
<feature type="modified residue" description="N6-lipoyllysine" evidence="4">
    <location>
        <position position="91"/>
    </location>
</feature>
<reference evidence="7" key="1">
    <citation type="journal article" date="2023" name="IScience">
        <title>Live-bearing cockroach genome reveals convergent evolutionary mechanisms linked to viviparity in insects and beyond.</title>
        <authorList>
            <person name="Fouks B."/>
            <person name="Harrison M.C."/>
            <person name="Mikhailova A.A."/>
            <person name="Marchal E."/>
            <person name="English S."/>
            <person name="Carruthers M."/>
            <person name="Jennings E.C."/>
            <person name="Chiamaka E.L."/>
            <person name="Frigard R.A."/>
            <person name="Pippel M."/>
            <person name="Attardo G.M."/>
            <person name="Benoit J.B."/>
            <person name="Bornberg-Bauer E."/>
            <person name="Tobe S.S."/>
        </authorList>
    </citation>
    <scope>NUCLEOTIDE SEQUENCE</scope>
    <source>
        <strain evidence="7">Stay&amp;Tobe</strain>
    </source>
</reference>
<evidence type="ECO:0000256" key="5">
    <source>
        <dbReference type="RuleBase" id="RU364055"/>
    </source>
</evidence>
<protein>
    <recommendedName>
        <fullName evidence="5">Glycine cleavage system H protein</fullName>
    </recommendedName>
</protein>
<dbReference type="PANTHER" id="PTHR11715">
    <property type="entry name" value="GLYCINE CLEAVAGE SYSTEM H PROTEIN"/>
    <property type="match status" value="1"/>
</dbReference>
<dbReference type="InterPro" id="IPR033753">
    <property type="entry name" value="GCV_H/Fam206"/>
</dbReference>
<comment type="subcellular location">
    <subcellularLocation>
        <location evidence="5">Mitochondrion</location>
    </subcellularLocation>
</comment>
<dbReference type="InterPro" id="IPR002930">
    <property type="entry name" value="GCV_H"/>
</dbReference>
<dbReference type="Gene3D" id="2.40.50.100">
    <property type="match status" value="1"/>
</dbReference>
<keyword evidence="2 4" id="KW-0450">Lipoyl</keyword>
<dbReference type="Pfam" id="PF01597">
    <property type="entry name" value="GCV_H"/>
    <property type="match status" value="1"/>
</dbReference>
<comment type="cofactor">
    <cofactor evidence="5">
        <name>(R)-lipoate</name>
        <dbReference type="ChEBI" id="CHEBI:83088"/>
    </cofactor>
    <text evidence="5">Binds 1 lipoyl cofactor covalently.</text>
</comment>
<comment type="function">
    <text evidence="5">The H protein shuttles the methylamine group of glycine from the P protein to the T protein.</text>
</comment>
<keyword evidence="3 5" id="KW-0809">Transit peptide</keyword>
<evidence type="ECO:0000256" key="2">
    <source>
        <dbReference type="ARBA" id="ARBA00022823"/>
    </source>
</evidence>
<feature type="domain" description="Lipoyl-binding" evidence="6">
    <location>
        <begin position="50"/>
        <end position="127"/>
    </location>
</feature>
<organism evidence="7 8">
    <name type="scientific">Diploptera punctata</name>
    <name type="common">Pacific beetle cockroach</name>
    <dbReference type="NCBI Taxonomy" id="6984"/>
    <lineage>
        <taxon>Eukaryota</taxon>
        <taxon>Metazoa</taxon>
        <taxon>Ecdysozoa</taxon>
        <taxon>Arthropoda</taxon>
        <taxon>Hexapoda</taxon>
        <taxon>Insecta</taxon>
        <taxon>Pterygota</taxon>
        <taxon>Neoptera</taxon>
        <taxon>Polyneoptera</taxon>
        <taxon>Dictyoptera</taxon>
        <taxon>Blattodea</taxon>
        <taxon>Blaberoidea</taxon>
        <taxon>Blaberidae</taxon>
        <taxon>Diplopterinae</taxon>
        <taxon>Diploptera</taxon>
    </lineage>
</organism>
<gene>
    <name evidence="7" type="ORF">L9F63_000395</name>
</gene>
<dbReference type="NCBIfam" id="NF002270">
    <property type="entry name" value="PRK01202.1"/>
    <property type="match status" value="1"/>
</dbReference>
<dbReference type="GO" id="GO:0005960">
    <property type="term" value="C:glycine cleavage complex"/>
    <property type="evidence" value="ECO:0007669"/>
    <property type="project" value="UniProtKB-UniRule"/>
</dbReference>
<reference evidence="7" key="2">
    <citation type="submission" date="2023-05" db="EMBL/GenBank/DDBJ databases">
        <authorList>
            <person name="Fouks B."/>
        </authorList>
    </citation>
    <scope>NUCLEOTIDE SEQUENCE</scope>
    <source>
        <strain evidence="7">Stay&amp;Tobe</strain>
        <tissue evidence="7">Testes</tissue>
    </source>
</reference>
<feature type="non-terminal residue" evidence="7">
    <location>
        <position position="127"/>
    </location>
</feature>
<dbReference type="PROSITE" id="PS00189">
    <property type="entry name" value="LIPOYL"/>
    <property type="match status" value="1"/>
</dbReference>
<accession>A0AAD8ALR6</accession>
<feature type="non-terminal residue" evidence="7">
    <location>
        <position position="1"/>
    </location>
</feature>
<dbReference type="GO" id="GO:0005739">
    <property type="term" value="C:mitochondrion"/>
    <property type="evidence" value="ECO:0007669"/>
    <property type="project" value="UniProtKB-SubCell"/>
</dbReference>
<dbReference type="InterPro" id="IPR003016">
    <property type="entry name" value="2-oxoA_DH_lipoyl-BS"/>
</dbReference>
<keyword evidence="8" id="KW-1185">Reference proteome</keyword>
<dbReference type="PANTHER" id="PTHR11715:SF3">
    <property type="entry name" value="GLYCINE CLEAVAGE SYSTEM H PROTEIN-RELATED"/>
    <property type="match status" value="1"/>
</dbReference>
<dbReference type="GO" id="GO:0019464">
    <property type="term" value="P:glycine decarboxylation via glycine cleavage system"/>
    <property type="evidence" value="ECO:0007669"/>
    <property type="project" value="UniProtKB-UniRule"/>
</dbReference>
<dbReference type="GO" id="GO:0009249">
    <property type="term" value="P:protein lipoylation"/>
    <property type="evidence" value="ECO:0007669"/>
    <property type="project" value="TreeGrafter"/>
</dbReference>
<dbReference type="AlphaFoldDB" id="A0AAD8ALR6"/>
<evidence type="ECO:0000313" key="8">
    <source>
        <dbReference type="Proteomes" id="UP001233999"/>
    </source>
</evidence>
<evidence type="ECO:0000259" key="6">
    <source>
        <dbReference type="PROSITE" id="PS50968"/>
    </source>
</evidence>
<sequence>FYQRNHIHLNTRGAIYKKNKCKVNHDLLYLYVIERLYTDKHEWVSIDGTTGTIGISHYAQDALGDVVYAQLPDIGTEVVKKDECGALESVKAASELYCPVSGKVVEKNTQVEDTPGLINQSCYEKGV</sequence>
<evidence type="ECO:0000313" key="7">
    <source>
        <dbReference type="EMBL" id="KAJ9601447.1"/>
    </source>
</evidence>
<dbReference type="NCBIfam" id="TIGR00527">
    <property type="entry name" value="gcvH"/>
    <property type="match status" value="1"/>
</dbReference>
<proteinExistence type="inferred from homology"/>
<dbReference type="EMBL" id="JASPKZ010000016">
    <property type="protein sequence ID" value="KAJ9601447.1"/>
    <property type="molecule type" value="Genomic_DNA"/>
</dbReference>
<name>A0AAD8ALR6_DIPPU</name>
<evidence type="ECO:0000256" key="1">
    <source>
        <dbReference type="ARBA" id="ARBA00009249"/>
    </source>
</evidence>
<keyword evidence="5" id="KW-0496">Mitochondrion</keyword>
<comment type="subunit">
    <text evidence="5">The glycine cleavage system is composed of four proteins: P, T, L and H.</text>
</comment>
<dbReference type="PROSITE" id="PS50968">
    <property type="entry name" value="BIOTINYL_LIPOYL"/>
    <property type="match status" value="1"/>
</dbReference>
<dbReference type="InterPro" id="IPR000089">
    <property type="entry name" value="Biotin_lipoyl"/>
</dbReference>
<comment type="caution">
    <text evidence="7">The sequence shown here is derived from an EMBL/GenBank/DDBJ whole genome shotgun (WGS) entry which is preliminary data.</text>
</comment>
<dbReference type="CDD" id="cd06848">
    <property type="entry name" value="GCS_H"/>
    <property type="match status" value="1"/>
</dbReference>
<dbReference type="InterPro" id="IPR011053">
    <property type="entry name" value="Single_hybrid_motif"/>
</dbReference>
<comment type="similarity">
    <text evidence="1 5">Belongs to the GcvH family.</text>
</comment>
<dbReference type="InterPro" id="IPR017453">
    <property type="entry name" value="GCV_H_sub"/>
</dbReference>
<evidence type="ECO:0000256" key="3">
    <source>
        <dbReference type="ARBA" id="ARBA00022946"/>
    </source>
</evidence>
<dbReference type="Proteomes" id="UP001233999">
    <property type="component" value="Unassembled WGS sequence"/>
</dbReference>
<dbReference type="SUPFAM" id="SSF51230">
    <property type="entry name" value="Single hybrid motif"/>
    <property type="match status" value="1"/>
</dbReference>